<evidence type="ECO:0000256" key="6">
    <source>
        <dbReference type="SAM" id="MobiDB-lite"/>
    </source>
</evidence>
<evidence type="ECO:0000313" key="8">
    <source>
        <dbReference type="Proteomes" id="UP000887578"/>
    </source>
</evidence>
<keyword evidence="2 5" id="KW-0378">Hydrolase</keyword>
<feature type="compositionally biased region" description="Polar residues" evidence="6">
    <location>
        <begin position="169"/>
        <end position="180"/>
    </location>
</feature>
<organism evidence="8 9">
    <name type="scientific">Panagrolaimus davidi</name>
    <dbReference type="NCBI Taxonomy" id="227884"/>
    <lineage>
        <taxon>Eukaryota</taxon>
        <taxon>Metazoa</taxon>
        <taxon>Ecdysozoa</taxon>
        <taxon>Nematoda</taxon>
        <taxon>Chromadorea</taxon>
        <taxon>Rhabditida</taxon>
        <taxon>Tylenchina</taxon>
        <taxon>Panagrolaimomorpha</taxon>
        <taxon>Panagrolaimoidea</taxon>
        <taxon>Panagrolaimidae</taxon>
        <taxon>Panagrolaimus</taxon>
    </lineage>
</organism>
<dbReference type="GO" id="GO:0016787">
    <property type="term" value="F:hydrolase activity"/>
    <property type="evidence" value="ECO:0007669"/>
    <property type="project" value="UniProtKB-KW"/>
</dbReference>
<feature type="compositionally biased region" description="Polar residues" evidence="6">
    <location>
        <begin position="254"/>
        <end position="281"/>
    </location>
</feature>
<comment type="domain">
    <text evidence="5">The Q motif is unique to and characteristic of the DEAD box family of RNA helicases and controls ATP binding and hydrolysis.</text>
</comment>
<evidence type="ECO:0000256" key="3">
    <source>
        <dbReference type="ARBA" id="ARBA00022840"/>
    </source>
</evidence>
<feature type="region of interest" description="Disordered" evidence="6">
    <location>
        <begin position="112"/>
        <end position="180"/>
    </location>
</feature>
<keyword evidence="3 5" id="KW-0067">ATP-binding</keyword>
<comment type="function">
    <text evidence="5">RNA helicase.</text>
</comment>
<evidence type="ECO:0000313" key="9">
    <source>
        <dbReference type="WBParaSite" id="PDA_v2.g8505.t1"/>
    </source>
</evidence>
<dbReference type="InterPro" id="IPR027417">
    <property type="entry name" value="P-loop_NTPase"/>
</dbReference>
<dbReference type="WBParaSite" id="PDA_v2.g8505.t1">
    <property type="protein sequence ID" value="PDA_v2.g8505.t1"/>
    <property type="gene ID" value="PDA_v2.g8505"/>
</dbReference>
<evidence type="ECO:0000256" key="4">
    <source>
        <dbReference type="ARBA" id="ARBA00022884"/>
    </source>
</evidence>
<proteinExistence type="inferred from homology"/>
<dbReference type="GO" id="GO:0005524">
    <property type="term" value="F:ATP binding"/>
    <property type="evidence" value="ECO:0007669"/>
    <property type="project" value="UniProtKB-UniRule"/>
</dbReference>
<accession>A0A914QWQ8</accession>
<dbReference type="GO" id="GO:0003723">
    <property type="term" value="F:RNA binding"/>
    <property type="evidence" value="ECO:0007669"/>
    <property type="project" value="UniProtKB-UniRule"/>
</dbReference>
<dbReference type="PANTHER" id="PTHR24031">
    <property type="entry name" value="RNA HELICASE"/>
    <property type="match status" value="1"/>
</dbReference>
<dbReference type="AlphaFoldDB" id="A0A914QWQ8"/>
<feature type="region of interest" description="Disordered" evidence="6">
    <location>
        <begin position="377"/>
        <end position="407"/>
    </location>
</feature>
<keyword evidence="5" id="KW-0347">Helicase</keyword>
<evidence type="ECO:0000256" key="2">
    <source>
        <dbReference type="ARBA" id="ARBA00022801"/>
    </source>
</evidence>
<evidence type="ECO:0000256" key="1">
    <source>
        <dbReference type="ARBA" id="ARBA00022741"/>
    </source>
</evidence>
<dbReference type="PROSITE" id="PS51194">
    <property type="entry name" value="HELICASE_CTER"/>
    <property type="match status" value="1"/>
</dbReference>
<dbReference type="Pfam" id="PF00271">
    <property type="entry name" value="Helicase_C"/>
    <property type="match status" value="1"/>
</dbReference>
<sequence length="712" mass="77471">MVSTDLTARGIDAPNVNAVFNFGVPSNLETYLHRIGRAGRYGGNGASITILTSKQEVSSFSKMAVSGNLNVKLLDIKNRIPYDLTYNDKYNTNCVGFVESCKIMAVETKADTRISEEPAPSKDFAGNREQSAEAENEAASNSAEKVNSDQVSFNKESPFKGDRARFTRGHNSSGFGQTSSNQASVTYGFVQPKPNQGAVSPGFNRGRFTNGRGGGFVQTNSNQGANKAGGFGQSKSRPEPSGVVLSTFEKPDNSAGTNQSKVGSPSTGPSTAQRFTSTSNAKTDKFSVGRESAFGGNQKIFGNFDDRTFKPVILADMPLSPKVPSSVDMTPSASDQPTAAPSLVKKAPNTTMADSMAALKNKSFGKTMGVTFKTNLFTTSDDSQPAVTSKAQNVEKDTSLFSSRSSSSDKVENLTQNLEKLAVVETVDKTIKRYTRDEMNSIKTSKSDEEWISDQPTAAPSLIKKAPDRTSDPSVSASVADNMAALKNKSFGKTMGVTFNSNLFTTSDDPQPTVISQAQNVEKDTSLLSSQRSSSDNIENLTQNLEKLAVVETVDKTIKKYTRDEMNSIKASKSDEEWTLYAKRNSNFDTTDLPFVFDSELLRVPFEQQIRVLRKREEEKLIARQEELGIRKSKKSTKEQAKQSLYPSSLIGMTDPVTSVSINDCNDLDSVVRKISDFVKNFSKENLLGSAVFPRTAAKVSYTLQISQIRKQ</sequence>
<dbReference type="SUPFAM" id="SSF52540">
    <property type="entry name" value="P-loop containing nucleoside triphosphate hydrolases"/>
    <property type="match status" value="1"/>
</dbReference>
<keyword evidence="1 5" id="KW-0547">Nucleotide-binding</keyword>
<evidence type="ECO:0000259" key="7">
    <source>
        <dbReference type="PROSITE" id="PS51194"/>
    </source>
</evidence>
<dbReference type="InterPro" id="IPR001650">
    <property type="entry name" value="Helicase_C-like"/>
</dbReference>
<dbReference type="Proteomes" id="UP000887578">
    <property type="component" value="Unplaced"/>
</dbReference>
<reference evidence="9" key="1">
    <citation type="submission" date="2022-11" db="UniProtKB">
        <authorList>
            <consortium name="WormBaseParasite"/>
        </authorList>
    </citation>
    <scope>IDENTIFICATION</scope>
</reference>
<keyword evidence="4 5" id="KW-0694">RNA-binding</keyword>
<feature type="region of interest" description="Disordered" evidence="6">
    <location>
        <begin position="318"/>
        <end position="349"/>
    </location>
</feature>
<keyword evidence="8" id="KW-1185">Reference proteome</keyword>
<comment type="catalytic activity">
    <reaction evidence="5">
        <text>ATP + H2O = ADP + phosphate + H(+)</text>
        <dbReference type="Rhea" id="RHEA:13065"/>
        <dbReference type="ChEBI" id="CHEBI:15377"/>
        <dbReference type="ChEBI" id="CHEBI:15378"/>
        <dbReference type="ChEBI" id="CHEBI:30616"/>
        <dbReference type="ChEBI" id="CHEBI:43474"/>
        <dbReference type="ChEBI" id="CHEBI:456216"/>
        <dbReference type="EC" id="3.6.4.13"/>
    </reaction>
</comment>
<comment type="similarity">
    <text evidence="5">Belongs to the DEAD box helicase family.</text>
</comment>
<dbReference type="GO" id="GO:0003724">
    <property type="term" value="F:RNA helicase activity"/>
    <property type="evidence" value="ECO:0007669"/>
    <property type="project" value="UniProtKB-EC"/>
</dbReference>
<evidence type="ECO:0000256" key="5">
    <source>
        <dbReference type="RuleBase" id="RU365068"/>
    </source>
</evidence>
<feature type="compositionally biased region" description="Polar residues" evidence="6">
    <location>
        <begin position="377"/>
        <end position="392"/>
    </location>
</feature>
<protein>
    <recommendedName>
        <fullName evidence="5">ATP-dependent RNA helicase</fullName>
        <ecNumber evidence="5">3.6.4.13</ecNumber>
    </recommendedName>
</protein>
<name>A0A914QWQ8_9BILA</name>
<feature type="domain" description="Helicase C-terminal" evidence="7">
    <location>
        <begin position="1"/>
        <end position="85"/>
    </location>
</feature>
<feature type="region of interest" description="Disordered" evidence="6">
    <location>
        <begin position="192"/>
        <end position="300"/>
    </location>
</feature>
<feature type="compositionally biased region" description="Polar residues" evidence="6">
    <location>
        <begin position="327"/>
        <end position="339"/>
    </location>
</feature>
<dbReference type="Gene3D" id="3.40.50.300">
    <property type="entry name" value="P-loop containing nucleotide triphosphate hydrolases"/>
    <property type="match status" value="1"/>
</dbReference>
<dbReference type="EC" id="3.6.4.13" evidence="5"/>